<reference evidence="8 9" key="1">
    <citation type="submission" date="2011-08" db="EMBL/GenBank/DDBJ databases">
        <title>The genome of the obligate endobacterium of an arbuscular mycorrhizal fungus reveals an interphylum network of nutritional interactions.</title>
        <authorList>
            <person name="Ghignone S."/>
            <person name="Salvioli A."/>
            <person name="Anca I."/>
            <person name="Lumini E."/>
            <person name="Ortu G."/>
            <person name="Petiti L."/>
            <person name="Cruveiller S."/>
            <person name="Bianciotto V."/>
            <person name="Piffanelli P."/>
            <person name="Lanfranco L."/>
            <person name="Bonfante P."/>
        </authorList>
    </citation>
    <scope>NUCLEOTIDE SEQUENCE [LARGE SCALE GENOMIC DNA]</scope>
    <source>
        <strain evidence="8 9">BEG34</strain>
    </source>
</reference>
<dbReference type="OrthoDB" id="9153610at2"/>
<keyword evidence="5 7" id="KW-1133">Transmembrane helix</keyword>
<feature type="transmembrane region" description="Helical" evidence="7">
    <location>
        <begin position="158"/>
        <end position="180"/>
    </location>
</feature>
<feature type="transmembrane region" description="Helical" evidence="7">
    <location>
        <begin position="45"/>
        <end position="61"/>
    </location>
</feature>
<dbReference type="eggNOG" id="COG4791">
    <property type="taxonomic scope" value="Bacteria"/>
</dbReference>
<name>G2JAI6_9BURK</name>
<evidence type="ECO:0000256" key="6">
    <source>
        <dbReference type="ARBA" id="ARBA00023136"/>
    </source>
</evidence>
<proteinExistence type="inferred from homology"/>
<dbReference type="GO" id="GO:0006605">
    <property type="term" value="P:protein targeting"/>
    <property type="evidence" value="ECO:0007669"/>
    <property type="project" value="UniProtKB-UniRule"/>
</dbReference>
<sequence>MMQITAWLPWLQTLALCMMRPFGVMVLLPVMSARSLGGALARNALALLIATPVLPHAWVAAPEGLGAYNASAFLITGISELSAGLAIGLMAAVPFWAMNVAGELIDTVRGSGLSEIINPTTGGQVSLFSLLLTQLITALFFVDGGFNQLLEAIYRSYTILPIGAPLSLSRATAAFIIAQWQLMVDLGVRFALPAVAVMMMVDFSLGLINQTAERLDVFFIAMPVKSLLACLALSMSMRLALEDYFEWFSAIGMLIHQLFT</sequence>
<feature type="transmembrane region" description="Helical" evidence="7">
    <location>
        <begin position="186"/>
        <end position="205"/>
    </location>
</feature>
<comment type="subcellular location">
    <subcellularLocation>
        <location evidence="1 7">Cell membrane</location>
        <topology evidence="1 7">Multi-pass membrane protein</topology>
    </subcellularLocation>
</comment>
<protein>
    <submittedName>
        <fullName evidence="8">Type III escT secretion system protein</fullName>
    </submittedName>
</protein>
<dbReference type="Pfam" id="PF01311">
    <property type="entry name" value="Bac_export_1"/>
    <property type="match status" value="1"/>
</dbReference>
<feature type="transmembrane region" description="Helical" evidence="7">
    <location>
        <begin position="73"/>
        <end position="97"/>
    </location>
</feature>
<accession>G2JAI6</accession>
<dbReference type="PANTHER" id="PTHR30065:SF7">
    <property type="entry name" value="SECRETION SYSTEM APPARATUS PROTEIN SSAT"/>
    <property type="match status" value="1"/>
</dbReference>
<evidence type="ECO:0000256" key="5">
    <source>
        <dbReference type="ARBA" id="ARBA00022989"/>
    </source>
</evidence>
<keyword evidence="4 7" id="KW-0812">Transmembrane</keyword>
<gene>
    <name evidence="8" type="primary">escT</name>
    <name evidence="8" type="ORF">CAGGBEG34_20041</name>
</gene>
<dbReference type="STRING" id="1070319.CAGGBEG34_20041"/>
<keyword evidence="3 7" id="KW-1003">Cell membrane</keyword>
<evidence type="ECO:0000256" key="2">
    <source>
        <dbReference type="ARBA" id="ARBA00009772"/>
    </source>
</evidence>
<dbReference type="Proteomes" id="UP000054051">
    <property type="component" value="Unassembled WGS sequence"/>
</dbReference>
<feature type="transmembrane region" description="Helical" evidence="7">
    <location>
        <begin position="127"/>
        <end position="146"/>
    </location>
</feature>
<keyword evidence="6 7" id="KW-0472">Membrane</keyword>
<evidence type="ECO:0000313" key="9">
    <source>
        <dbReference type="Proteomes" id="UP000054051"/>
    </source>
</evidence>
<dbReference type="EMBL" id="CAFB01000047">
    <property type="protein sequence ID" value="CCD29788.1"/>
    <property type="molecule type" value="Genomic_DNA"/>
</dbReference>
<evidence type="ECO:0000313" key="8">
    <source>
        <dbReference type="EMBL" id="CCD29788.1"/>
    </source>
</evidence>
<dbReference type="PRINTS" id="PR00953">
    <property type="entry name" value="TYPE3IMRPROT"/>
</dbReference>
<feature type="transmembrane region" description="Helical" evidence="7">
    <location>
        <begin position="217"/>
        <end position="237"/>
    </location>
</feature>
<dbReference type="InterPro" id="IPR002010">
    <property type="entry name" value="T3SS_IM_R"/>
</dbReference>
<comment type="caution">
    <text evidence="8">The sequence shown here is derived from an EMBL/GenBank/DDBJ whole genome shotgun (WGS) entry which is preliminary data.</text>
</comment>
<evidence type="ECO:0000256" key="4">
    <source>
        <dbReference type="ARBA" id="ARBA00022692"/>
    </source>
</evidence>
<dbReference type="PANTHER" id="PTHR30065">
    <property type="entry name" value="FLAGELLAR BIOSYNTHETIC PROTEIN FLIR"/>
    <property type="match status" value="1"/>
</dbReference>
<dbReference type="AlphaFoldDB" id="G2JAI6"/>
<dbReference type="GO" id="GO:0005886">
    <property type="term" value="C:plasma membrane"/>
    <property type="evidence" value="ECO:0007669"/>
    <property type="project" value="UniProtKB-SubCell"/>
</dbReference>
<comment type="similarity">
    <text evidence="2 7">Belongs to the FliR/MopE/SpaR family.</text>
</comment>
<dbReference type="InterPro" id="IPR006304">
    <property type="entry name" value="T3SS_SpaR/YscT"/>
</dbReference>
<keyword evidence="9" id="KW-1185">Reference proteome</keyword>
<evidence type="ECO:0000256" key="1">
    <source>
        <dbReference type="ARBA" id="ARBA00004651"/>
    </source>
</evidence>
<organism evidence="8 9">
    <name type="scientific">Candidatus Glomeribacter gigasporarum BEG34</name>
    <dbReference type="NCBI Taxonomy" id="1070319"/>
    <lineage>
        <taxon>Bacteria</taxon>
        <taxon>Pseudomonadati</taxon>
        <taxon>Pseudomonadota</taxon>
        <taxon>Betaproteobacteria</taxon>
        <taxon>Burkholderiales</taxon>
        <taxon>Burkholderiaceae</taxon>
        <taxon>Candidatus Glomeribacter</taxon>
    </lineage>
</organism>
<dbReference type="NCBIfam" id="TIGR01401">
    <property type="entry name" value="fliR_like_III"/>
    <property type="match status" value="1"/>
</dbReference>
<evidence type="ECO:0000256" key="3">
    <source>
        <dbReference type="ARBA" id="ARBA00022475"/>
    </source>
</evidence>
<evidence type="ECO:0000256" key="7">
    <source>
        <dbReference type="RuleBase" id="RU362072"/>
    </source>
</evidence>
<dbReference type="RefSeq" id="WP_006682925.1">
    <property type="nucleotide sequence ID" value="NZ_CAFB01000047.1"/>
</dbReference>